<proteinExistence type="inferred from homology"/>
<dbReference type="SUPFAM" id="SSF50447">
    <property type="entry name" value="Translation proteins"/>
    <property type="match status" value="1"/>
</dbReference>
<keyword evidence="1" id="KW-0963">Cytoplasm</keyword>
<dbReference type="Pfam" id="PF24986">
    <property type="entry name" value="PRC_RimM"/>
    <property type="match status" value="1"/>
</dbReference>
<keyword evidence="4" id="KW-0143">Chaperone</keyword>
<dbReference type="Pfam" id="PF01782">
    <property type="entry name" value="RimM"/>
    <property type="match status" value="1"/>
</dbReference>
<dbReference type="InterPro" id="IPR036976">
    <property type="entry name" value="RimM_N_sf"/>
</dbReference>
<keyword evidence="3" id="KW-0698">rRNA processing</keyword>
<dbReference type="GO" id="GO:0006364">
    <property type="term" value="P:rRNA processing"/>
    <property type="evidence" value="ECO:0007669"/>
    <property type="project" value="UniProtKB-KW"/>
</dbReference>
<dbReference type="Gene3D" id="2.40.30.60">
    <property type="entry name" value="RimM"/>
    <property type="match status" value="1"/>
</dbReference>
<dbReference type="GO" id="GO:0005840">
    <property type="term" value="C:ribosome"/>
    <property type="evidence" value="ECO:0007669"/>
    <property type="project" value="InterPro"/>
</dbReference>
<dbReference type="PANTHER" id="PTHR33692:SF1">
    <property type="entry name" value="RIBOSOME MATURATION FACTOR RIMM"/>
    <property type="match status" value="1"/>
</dbReference>
<accession>A0A6J6C4Q8</accession>
<reference evidence="7" key="1">
    <citation type="submission" date="2020-05" db="EMBL/GenBank/DDBJ databases">
        <authorList>
            <person name="Chiriac C."/>
            <person name="Salcher M."/>
            <person name="Ghai R."/>
            <person name="Kavagutti S V."/>
        </authorList>
    </citation>
    <scope>NUCLEOTIDE SEQUENCE</scope>
</reference>
<dbReference type="GO" id="GO:0043022">
    <property type="term" value="F:ribosome binding"/>
    <property type="evidence" value="ECO:0007669"/>
    <property type="project" value="InterPro"/>
</dbReference>
<evidence type="ECO:0000313" key="7">
    <source>
        <dbReference type="EMBL" id="CAB4546085.1"/>
    </source>
</evidence>
<dbReference type="HAMAP" id="MF_00014">
    <property type="entry name" value="Ribosome_mat_RimM"/>
    <property type="match status" value="1"/>
</dbReference>
<evidence type="ECO:0000259" key="5">
    <source>
        <dbReference type="Pfam" id="PF01782"/>
    </source>
</evidence>
<feature type="domain" description="RimM N-terminal" evidence="5">
    <location>
        <begin position="4"/>
        <end position="83"/>
    </location>
</feature>
<keyword evidence="2" id="KW-0690">Ribosome biogenesis</keyword>
<dbReference type="PANTHER" id="PTHR33692">
    <property type="entry name" value="RIBOSOME MATURATION FACTOR RIMM"/>
    <property type="match status" value="1"/>
</dbReference>
<evidence type="ECO:0000256" key="2">
    <source>
        <dbReference type="ARBA" id="ARBA00022517"/>
    </source>
</evidence>
<dbReference type="InterPro" id="IPR002676">
    <property type="entry name" value="RimM_N"/>
</dbReference>
<dbReference type="SUPFAM" id="SSF50346">
    <property type="entry name" value="PRC-barrel domain"/>
    <property type="match status" value="1"/>
</dbReference>
<feature type="domain" description="Ribosome maturation factor RimM PRC barrel" evidence="6">
    <location>
        <begin position="99"/>
        <end position="168"/>
    </location>
</feature>
<gene>
    <name evidence="7" type="ORF">UFOPK1506_00115</name>
</gene>
<evidence type="ECO:0000256" key="1">
    <source>
        <dbReference type="ARBA" id="ARBA00022490"/>
    </source>
</evidence>
<organism evidence="7">
    <name type="scientific">freshwater metagenome</name>
    <dbReference type="NCBI Taxonomy" id="449393"/>
    <lineage>
        <taxon>unclassified sequences</taxon>
        <taxon>metagenomes</taxon>
        <taxon>ecological metagenomes</taxon>
    </lineage>
</organism>
<dbReference type="InterPro" id="IPR056792">
    <property type="entry name" value="PRC_RimM"/>
</dbReference>
<protein>
    <submittedName>
        <fullName evidence="7">Unannotated protein</fullName>
    </submittedName>
</protein>
<name>A0A6J6C4Q8_9ZZZZ</name>
<dbReference type="InterPro" id="IPR011033">
    <property type="entry name" value="PRC_barrel-like_sf"/>
</dbReference>
<dbReference type="InterPro" id="IPR009000">
    <property type="entry name" value="Transl_B-barrel_sf"/>
</dbReference>
<evidence type="ECO:0000259" key="6">
    <source>
        <dbReference type="Pfam" id="PF24986"/>
    </source>
</evidence>
<dbReference type="AlphaFoldDB" id="A0A6J6C4Q8"/>
<dbReference type="NCBIfam" id="TIGR02273">
    <property type="entry name" value="16S_RimM"/>
    <property type="match status" value="1"/>
</dbReference>
<dbReference type="InterPro" id="IPR011961">
    <property type="entry name" value="RimM"/>
</dbReference>
<dbReference type="EMBL" id="CAEZSV010000011">
    <property type="protein sequence ID" value="CAB4546085.1"/>
    <property type="molecule type" value="Genomic_DNA"/>
</dbReference>
<evidence type="ECO:0000256" key="3">
    <source>
        <dbReference type="ARBA" id="ARBA00022552"/>
    </source>
</evidence>
<dbReference type="Gene3D" id="2.30.30.240">
    <property type="entry name" value="PRC-barrel domain"/>
    <property type="match status" value="1"/>
</dbReference>
<evidence type="ECO:0000256" key="4">
    <source>
        <dbReference type="ARBA" id="ARBA00023186"/>
    </source>
</evidence>
<sequence>MLLTVGRIGRVHGIRGEVTVEVLTDSPEERFYPGAQLTTEPARAGGLTISTARWHNSTLLLGFIGFDDRNAGESLRNVQLLAEVDLDDVDDDEYHIQQLMGLKVFHLSDLQFSNEIGEISGVITGVAQDLLEIIKPDGKEFLIPFVKALVPKVDIAGGRILIDPPGGLIDED</sequence>